<dbReference type="PROSITE" id="PS51257">
    <property type="entry name" value="PROKAR_LIPOPROTEIN"/>
    <property type="match status" value="1"/>
</dbReference>
<sequence>MNALKFAPIAAALMLAGCSSDTVYPESECNTEVNALLGMCEKLEGAIAAFDADNRYSHTTYTFNGSLETSNAMVVSSSAHKNYHAPNFRYGYRFTEGGVFEALVLAPEVAEKWNALGCTKGFTCSAAVLAGANNHPVNGYVEGEMLVLVDDNDSQLVHTVFKGTPVSVGIWHEGHELDSVPVTFPAEMQEVIRAAEAIPHSEINKQIQVNELLEAGFPGNAYALVALGESTEFDIEKDEQGHILSASYSTTNHYRTLNTVAGSAELSGSTRTVDDEVVGVVWYIDGQPVDRVTPGDIADITHVSYEGSSRVYSVGERERAHLAFKFWADGEEFSGGTPILDPVDPPCGDECYDKPENPDDPLDPGLTPEPGPVDPSAKLSNIVEVQGFGNTYTVITGKEEDQSIFSKYPAVGWMADKYDLGKIADYQDGWLNYYFQTEEGEKCRADVLGDGRIRSECTEGNFDGDIAEFAEQNNLTLRTDYVELPMGPVNVIWRISDGKEGLFEQSSTITIK</sequence>
<dbReference type="Proteomes" id="UP000184268">
    <property type="component" value="Unassembled WGS sequence"/>
</dbReference>
<dbReference type="AlphaFoldDB" id="A0A1M5ZFQ5"/>
<gene>
    <name evidence="2" type="ORF">SAMN02745129_0247</name>
</gene>
<keyword evidence="3" id="KW-1185">Reference proteome</keyword>
<evidence type="ECO:0008006" key="4">
    <source>
        <dbReference type="Google" id="ProtNLM"/>
    </source>
</evidence>
<evidence type="ECO:0000256" key="1">
    <source>
        <dbReference type="SAM" id="MobiDB-lite"/>
    </source>
</evidence>
<protein>
    <recommendedName>
        <fullName evidence="4">Lipoprotein</fullName>
    </recommendedName>
</protein>
<organism evidence="2 3">
    <name type="scientific">Ferrimonas marina</name>
    <dbReference type="NCBI Taxonomy" id="299255"/>
    <lineage>
        <taxon>Bacteria</taxon>
        <taxon>Pseudomonadati</taxon>
        <taxon>Pseudomonadota</taxon>
        <taxon>Gammaproteobacteria</taxon>
        <taxon>Alteromonadales</taxon>
        <taxon>Ferrimonadaceae</taxon>
        <taxon>Ferrimonas</taxon>
    </lineage>
</organism>
<name>A0A1M5ZFQ5_9GAMM</name>
<evidence type="ECO:0000313" key="2">
    <source>
        <dbReference type="EMBL" id="SHI23086.1"/>
    </source>
</evidence>
<dbReference type="EMBL" id="FQXG01000011">
    <property type="protein sequence ID" value="SHI23086.1"/>
    <property type="molecule type" value="Genomic_DNA"/>
</dbReference>
<reference evidence="2 3" key="1">
    <citation type="submission" date="2016-11" db="EMBL/GenBank/DDBJ databases">
        <authorList>
            <person name="Jaros S."/>
            <person name="Januszkiewicz K."/>
            <person name="Wedrychowicz H."/>
        </authorList>
    </citation>
    <scope>NUCLEOTIDE SEQUENCE [LARGE SCALE GENOMIC DNA]</scope>
    <source>
        <strain evidence="2 3">DSM 16917</strain>
    </source>
</reference>
<dbReference type="RefSeq" id="WP_073326148.1">
    <property type="nucleotide sequence ID" value="NZ_FQXG01000011.1"/>
</dbReference>
<feature type="region of interest" description="Disordered" evidence="1">
    <location>
        <begin position="337"/>
        <end position="374"/>
    </location>
</feature>
<accession>A0A1M5ZFQ5</accession>
<evidence type="ECO:0000313" key="3">
    <source>
        <dbReference type="Proteomes" id="UP000184268"/>
    </source>
</evidence>
<proteinExistence type="predicted"/>